<evidence type="ECO:0000313" key="2">
    <source>
        <dbReference type="Proteomes" id="UP000191933"/>
    </source>
</evidence>
<reference evidence="1 2" key="1">
    <citation type="submission" date="2016-01" db="EMBL/GenBank/DDBJ databases">
        <authorList>
            <person name="Regsiter A."/>
            <person name="william w."/>
        </authorList>
    </citation>
    <scope>NUCLEOTIDE SEQUENCE [LARGE SCALE GENOMIC DNA]</scope>
    <source>
        <strain evidence="1 2">CFBP 5494</strain>
    </source>
</reference>
<dbReference type="EMBL" id="FBVY01000036">
    <property type="protein sequence ID" value="CUW99310.1"/>
    <property type="molecule type" value="Genomic_DNA"/>
</dbReference>
<comment type="caution">
    <text evidence="1">The sequence shown here is derived from an EMBL/GenBank/DDBJ whole genome shotgun (WGS) entry which is preliminary data.</text>
</comment>
<proteinExistence type="predicted"/>
<dbReference type="SUPFAM" id="SSF160719">
    <property type="entry name" value="gpW/gp25-like"/>
    <property type="match status" value="1"/>
</dbReference>
<organism evidence="1 2">
    <name type="scientific">Agrobacterium genomosp. 2 str. CFBP 5494</name>
    <dbReference type="NCBI Taxonomy" id="1183436"/>
    <lineage>
        <taxon>Bacteria</taxon>
        <taxon>Pseudomonadati</taxon>
        <taxon>Pseudomonadota</taxon>
        <taxon>Alphaproteobacteria</taxon>
        <taxon>Hyphomicrobiales</taxon>
        <taxon>Rhizobiaceae</taxon>
        <taxon>Rhizobium/Agrobacterium group</taxon>
        <taxon>Agrobacterium</taxon>
        <taxon>Agrobacterium tumefaciens complex</taxon>
    </lineage>
</organism>
<accession>A0A9W5B578</accession>
<dbReference type="Proteomes" id="UP000191933">
    <property type="component" value="Unassembled WGS sequence"/>
</dbReference>
<evidence type="ECO:0000313" key="1">
    <source>
        <dbReference type="EMBL" id="CUW99310.1"/>
    </source>
</evidence>
<dbReference type="RefSeq" id="WP_080823270.1">
    <property type="nucleotide sequence ID" value="NZ_LT009719.1"/>
</dbReference>
<gene>
    <name evidence="1" type="ORF">AGR2A_Lc70073</name>
</gene>
<name>A0A9W5B578_9HYPH</name>
<dbReference type="AlphaFoldDB" id="A0A9W5B578"/>
<keyword evidence="2" id="KW-1185">Reference proteome</keyword>
<dbReference type="Gene3D" id="3.10.450.40">
    <property type="match status" value="1"/>
</dbReference>
<protein>
    <submittedName>
        <fullName evidence="1">Phage-related baseplate assembly protein</fullName>
    </submittedName>
</protein>
<sequence>MRAGIDARTGKMLLGWKHCVQSIRKCLTTRLGSRVLRRHIGSVLRELQDGNADATTILAAYRAIADALNDPDGGEPGFSLQKIELVEYKRTGRFIFILTGVWFPRGHLGDWSVYETVNTSWPEAA</sequence>